<dbReference type="InterPro" id="IPR023393">
    <property type="entry name" value="START-like_dom_sf"/>
</dbReference>
<dbReference type="RefSeq" id="WP_311599978.1">
    <property type="nucleotide sequence ID" value="NZ_JAVREM010000022.1"/>
</dbReference>
<dbReference type="Gene3D" id="3.30.530.20">
    <property type="match status" value="1"/>
</dbReference>
<dbReference type="Pfam" id="PF10604">
    <property type="entry name" value="Polyketide_cyc2"/>
    <property type="match status" value="1"/>
</dbReference>
<dbReference type="SUPFAM" id="SSF55961">
    <property type="entry name" value="Bet v1-like"/>
    <property type="match status" value="1"/>
</dbReference>
<accession>A0ABU2LRK4</accession>
<protein>
    <submittedName>
        <fullName evidence="1">SRPBCC family protein</fullName>
    </submittedName>
</protein>
<organism evidence="1 2">
    <name type="scientific">Streptomyces millisiae</name>
    <dbReference type="NCBI Taxonomy" id="3075542"/>
    <lineage>
        <taxon>Bacteria</taxon>
        <taxon>Bacillati</taxon>
        <taxon>Actinomycetota</taxon>
        <taxon>Actinomycetes</taxon>
        <taxon>Kitasatosporales</taxon>
        <taxon>Streptomycetaceae</taxon>
        <taxon>Streptomyces</taxon>
    </lineage>
</organism>
<proteinExistence type="predicted"/>
<dbReference type="InterPro" id="IPR014488">
    <property type="entry name" value="UCP017371"/>
</dbReference>
<dbReference type="PIRSF" id="PIRSF017371">
    <property type="entry name" value="UCP017371"/>
    <property type="match status" value="1"/>
</dbReference>
<dbReference type="EMBL" id="JAVREM010000022">
    <property type="protein sequence ID" value="MDT0320214.1"/>
    <property type="molecule type" value="Genomic_DNA"/>
</dbReference>
<evidence type="ECO:0000313" key="2">
    <source>
        <dbReference type="Proteomes" id="UP001183420"/>
    </source>
</evidence>
<keyword evidence="2" id="KW-1185">Reference proteome</keyword>
<name>A0ABU2LRK4_9ACTN</name>
<comment type="caution">
    <text evidence="1">The sequence shown here is derived from an EMBL/GenBank/DDBJ whole genome shotgun (WGS) entry which is preliminary data.</text>
</comment>
<evidence type="ECO:0000313" key="1">
    <source>
        <dbReference type="EMBL" id="MDT0320214.1"/>
    </source>
</evidence>
<dbReference type="InterPro" id="IPR019587">
    <property type="entry name" value="Polyketide_cyclase/dehydratase"/>
</dbReference>
<sequence length="150" mass="16632">MALLEVVTQRDIAAEPNDVFDAIADYQDVHPRLLTEHFSEYEVRDGGDGEGTVLHVRFAATSRRVRELLLDITEPEDNTLVEKDRNSTLVTTWTVTPSDGGAGAQVRVRTTWEGAGGVGGFFERRFAPRALAGIYDRILANLAREMEKGE</sequence>
<reference evidence="2" key="1">
    <citation type="submission" date="2023-07" db="EMBL/GenBank/DDBJ databases">
        <title>30 novel species of actinomycetes from the DSMZ collection.</title>
        <authorList>
            <person name="Nouioui I."/>
        </authorList>
    </citation>
    <scope>NUCLEOTIDE SEQUENCE [LARGE SCALE GENOMIC DNA]</scope>
    <source>
        <strain evidence="2">DSM 44918</strain>
    </source>
</reference>
<dbReference type="Proteomes" id="UP001183420">
    <property type="component" value="Unassembled WGS sequence"/>
</dbReference>
<gene>
    <name evidence="1" type="ORF">RNC47_17915</name>
</gene>